<dbReference type="FunFam" id="2.40.50.100:FF:000003">
    <property type="entry name" value="Acetyl-CoA carboxylase biotin carboxyl carrier protein"/>
    <property type="match status" value="1"/>
</dbReference>
<dbReference type="SUPFAM" id="SSF51230">
    <property type="entry name" value="Single hybrid motif"/>
    <property type="match status" value="1"/>
</dbReference>
<dbReference type="EMBL" id="AP023439">
    <property type="protein sequence ID" value="BCL18719.1"/>
    <property type="molecule type" value="Genomic_DNA"/>
</dbReference>
<sequence length="71" mass="7432">MAEKIVAELVANVWKVLVADGDTVSEGDTLVILESMKMEIPVHAEASGTVSALSVTEGSTLEEGDLICEIS</sequence>
<dbReference type="PANTHER" id="PTHR45266">
    <property type="entry name" value="OXALOACETATE DECARBOXYLASE ALPHA CHAIN"/>
    <property type="match status" value="1"/>
</dbReference>
<evidence type="ECO:0000256" key="1">
    <source>
        <dbReference type="ARBA" id="ARBA00023267"/>
    </source>
</evidence>
<dbReference type="InterPro" id="IPR011053">
    <property type="entry name" value="Single_hybrid_motif"/>
</dbReference>
<dbReference type="CDD" id="cd06850">
    <property type="entry name" value="biotinyl_domain"/>
    <property type="match status" value="1"/>
</dbReference>
<dbReference type="Gene3D" id="2.40.50.100">
    <property type="match status" value="1"/>
</dbReference>
<dbReference type="InterPro" id="IPR000089">
    <property type="entry name" value="Biotin_lipoyl"/>
</dbReference>
<dbReference type="NCBIfam" id="NF004547">
    <property type="entry name" value="PRK05889.1"/>
    <property type="match status" value="1"/>
</dbReference>
<dbReference type="Proteomes" id="UP000516373">
    <property type="component" value="Chromosome"/>
</dbReference>
<dbReference type="AlphaFoldDB" id="A0A7G1N775"/>
<dbReference type="RefSeq" id="WP_190896573.1">
    <property type="nucleotide sequence ID" value="NZ_AP023439.1"/>
</dbReference>
<proteinExistence type="predicted"/>
<reference evidence="3 4" key="1">
    <citation type="journal article" date="2014" name="Int. J. Syst. Evol. Microbiol.">
        <title>Complete genome sequence of Corynebacterium casei LMG S-19264T (=DSM 44701T), isolated from a smear-ripened cheese.</title>
        <authorList>
            <consortium name="US DOE Joint Genome Institute (JGI-PGF)"/>
            <person name="Walter F."/>
            <person name="Albersmeier A."/>
            <person name="Kalinowski J."/>
            <person name="Ruckert C."/>
        </authorList>
    </citation>
    <scope>NUCLEOTIDE SEQUENCE [LARGE SCALE GENOMIC DNA]</scope>
    <source>
        <strain evidence="3 4">JCM 4255</strain>
    </source>
</reference>
<evidence type="ECO:0000313" key="4">
    <source>
        <dbReference type="Proteomes" id="UP000516373"/>
    </source>
</evidence>
<dbReference type="KEGG" id="stui:GCM10017668_05620"/>
<dbReference type="PROSITE" id="PS50968">
    <property type="entry name" value="BIOTINYL_LIPOYL"/>
    <property type="match status" value="1"/>
</dbReference>
<feature type="domain" description="Lipoyl-binding" evidence="2">
    <location>
        <begin position="1"/>
        <end position="71"/>
    </location>
</feature>
<evidence type="ECO:0000313" key="3">
    <source>
        <dbReference type="EMBL" id="BCL18719.1"/>
    </source>
</evidence>
<organism evidence="3 4">
    <name type="scientific">Streptomyces tuirus</name>
    <dbReference type="NCBI Taxonomy" id="68278"/>
    <lineage>
        <taxon>Bacteria</taxon>
        <taxon>Bacillati</taxon>
        <taxon>Actinomycetota</taxon>
        <taxon>Actinomycetes</taxon>
        <taxon>Kitasatosporales</taxon>
        <taxon>Streptomycetaceae</taxon>
        <taxon>Streptomyces</taxon>
    </lineage>
</organism>
<dbReference type="InterPro" id="IPR050709">
    <property type="entry name" value="Biotin_Carboxyl_Carrier/Decarb"/>
</dbReference>
<dbReference type="PANTHER" id="PTHR45266:SF3">
    <property type="entry name" value="OXALOACETATE DECARBOXYLASE ALPHA CHAIN"/>
    <property type="match status" value="1"/>
</dbReference>
<dbReference type="Pfam" id="PF00364">
    <property type="entry name" value="Biotin_lipoyl"/>
    <property type="match status" value="1"/>
</dbReference>
<evidence type="ECO:0000259" key="2">
    <source>
        <dbReference type="PROSITE" id="PS50968"/>
    </source>
</evidence>
<name>A0A7G1N775_9ACTN</name>
<keyword evidence="1" id="KW-0092">Biotin</keyword>
<gene>
    <name evidence="3" type="ORF">GCM10017668_05620</name>
</gene>
<accession>A0A7G1N775</accession>
<protein>
    <submittedName>
        <fullName evidence="3">Acetyl-CoA carboxylase biotin carboxyl carrier protein subunit</fullName>
    </submittedName>
</protein>